<comment type="caution">
    <text evidence="1">The sequence shown here is derived from an EMBL/GenBank/DDBJ whole genome shotgun (WGS) entry which is preliminary data.</text>
</comment>
<keyword evidence="2" id="KW-1185">Reference proteome</keyword>
<dbReference type="AlphaFoldDB" id="A0AAD7HNQ3"/>
<dbReference type="Proteomes" id="UP001215280">
    <property type="component" value="Unassembled WGS sequence"/>
</dbReference>
<reference evidence="1" key="1">
    <citation type="submission" date="2023-03" db="EMBL/GenBank/DDBJ databases">
        <title>Massive genome expansion in bonnet fungi (Mycena s.s.) driven by repeated elements and novel gene families across ecological guilds.</title>
        <authorList>
            <consortium name="Lawrence Berkeley National Laboratory"/>
            <person name="Harder C.B."/>
            <person name="Miyauchi S."/>
            <person name="Viragh M."/>
            <person name="Kuo A."/>
            <person name="Thoen E."/>
            <person name="Andreopoulos B."/>
            <person name="Lu D."/>
            <person name="Skrede I."/>
            <person name="Drula E."/>
            <person name="Henrissat B."/>
            <person name="Morin E."/>
            <person name="Kohler A."/>
            <person name="Barry K."/>
            <person name="LaButti K."/>
            <person name="Morin E."/>
            <person name="Salamov A."/>
            <person name="Lipzen A."/>
            <person name="Mereny Z."/>
            <person name="Hegedus B."/>
            <person name="Baldrian P."/>
            <person name="Stursova M."/>
            <person name="Weitz H."/>
            <person name="Taylor A."/>
            <person name="Grigoriev I.V."/>
            <person name="Nagy L.G."/>
            <person name="Martin F."/>
            <person name="Kauserud H."/>
        </authorList>
    </citation>
    <scope>NUCLEOTIDE SEQUENCE</scope>
    <source>
        <strain evidence="1">CBHHK188m</strain>
    </source>
</reference>
<name>A0AAD7HNQ3_9AGAR</name>
<evidence type="ECO:0000313" key="1">
    <source>
        <dbReference type="EMBL" id="KAJ7723981.1"/>
    </source>
</evidence>
<dbReference type="EMBL" id="JARJLG010000242">
    <property type="protein sequence ID" value="KAJ7723981.1"/>
    <property type="molecule type" value="Genomic_DNA"/>
</dbReference>
<organism evidence="1 2">
    <name type="scientific">Mycena maculata</name>
    <dbReference type="NCBI Taxonomy" id="230809"/>
    <lineage>
        <taxon>Eukaryota</taxon>
        <taxon>Fungi</taxon>
        <taxon>Dikarya</taxon>
        <taxon>Basidiomycota</taxon>
        <taxon>Agaricomycotina</taxon>
        <taxon>Agaricomycetes</taxon>
        <taxon>Agaricomycetidae</taxon>
        <taxon>Agaricales</taxon>
        <taxon>Marasmiineae</taxon>
        <taxon>Mycenaceae</taxon>
        <taxon>Mycena</taxon>
    </lineage>
</organism>
<accession>A0AAD7HNQ3</accession>
<protein>
    <submittedName>
        <fullName evidence="1">Uncharacterized protein</fullName>
    </submittedName>
</protein>
<sequence length="132" mass="14085">MAEIPELKNDVATTGDGPVRHKVHWYRNTIFQIFVVGGGSDVLGSVGINGLGTYNALSSLGAGGLATPWYVYSWGQSNTAYLIAHSDPEGEKEPKNIPPKFFPRAVVFLNILTRLNGIIVDTASLRSTGGAP</sequence>
<gene>
    <name evidence="1" type="ORF">DFH07DRAFT_783429</name>
</gene>
<evidence type="ECO:0000313" key="2">
    <source>
        <dbReference type="Proteomes" id="UP001215280"/>
    </source>
</evidence>
<proteinExistence type="predicted"/>